<dbReference type="InterPro" id="IPR051313">
    <property type="entry name" value="Bact_iron-sidero_bind"/>
</dbReference>
<keyword evidence="2" id="KW-0813">Transport</keyword>
<accession>A0A830GDH1</accession>
<evidence type="ECO:0000256" key="2">
    <source>
        <dbReference type="ARBA" id="ARBA00022448"/>
    </source>
</evidence>
<dbReference type="Proteomes" id="UP000608850">
    <property type="component" value="Unassembled WGS sequence"/>
</dbReference>
<keyword evidence="7" id="KW-1185">Reference proteome</keyword>
<reference evidence="6 7" key="1">
    <citation type="journal article" date="2019" name="Int. J. Syst. Evol. Microbiol.">
        <title>The Global Catalogue of Microorganisms (GCM) 10K type strain sequencing project: providing services to taxonomists for standard genome sequencing and annotation.</title>
        <authorList>
            <consortium name="The Broad Institute Genomics Platform"/>
            <consortium name="The Broad Institute Genome Sequencing Center for Infectious Disease"/>
            <person name="Wu L."/>
            <person name="Ma J."/>
        </authorList>
    </citation>
    <scope>NUCLEOTIDE SEQUENCE [LARGE SCALE GENOMIC DNA]</scope>
    <source>
        <strain evidence="6 7">JCM 16331</strain>
    </source>
</reference>
<sequence>MADDDAEHEAPTRREYVTYGGAVVGGGLLAGCSGGGGMDETTTTVGGDTTTEATTPSDSSYSVTMAPMGDVEFTESPQAAFTILAHHADMALALGHGDDVNAIFNPSLFEGLYNRFLNGLDGVSVQWADLYGSWNPGKEQLYELDSDVHLADPAKVATMDSWTTADIDEVHENVAPWFGNSFSGQHGEPPAEWADDYEYYDLWEIFERVARVFQEEERYQALAAVHEDLLSTIRSNLPPADERPRTGRVLISPSGVSEGIWAYSMNGPGFYRAHTRALGVEDAFADMRVGAQIDLEALVEADPDVILRTGGVSPGANWTQVKTELRTDSVAQQIPAVKNDRIYPLGVRFGGPIMNLFQLEMGAKELYPEQFGEWPAYDGGAYPDFSKEDQLFDHQRVADIIKGEF</sequence>
<keyword evidence="3" id="KW-0732">Signal</keyword>
<dbReference type="EMBL" id="BMOQ01000006">
    <property type="protein sequence ID" value="GGN22161.1"/>
    <property type="molecule type" value="Genomic_DNA"/>
</dbReference>
<evidence type="ECO:0000259" key="5">
    <source>
        <dbReference type="PROSITE" id="PS50983"/>
    </source>
</evidence>
<comment type="caution">
    <text evidence="6">The sequence shown here is derived from an EMBL/GenBank/DDBJ whole genome shotgun (WGS) entry which is preliminary data.</text>
</comment>
<evidence type="ECO:0000256" key="1">
    <source>
        <dbReference type="ARBA" id="ARBA00004196"/>
    </source>
</evidence>
<comment type="subcellular location">
    <subcellularLocation>
        <location evidence="1">Cell envelope</location>
    </subcellularLocation>
</comment>
<dbReference type="RefSeq" id="WP_188879290.1">
    <property type="nucleotide sequence ID" value="NZ_BMOQ01000006.1"/>
</dbReference>
<feature type="domain" description="Fe/B12 periplasmic-binding" evidence="5">
    <location>
        <begin position="79"/>
        <end position="374"/>
    </location>
</feature>
<evidence type="ECO:0000313" key="7">
    <source>
        <dbReference type="Proteomes" id="UP000608850"/>
    </source>
</evidence>
<dbReference type="Pfam" id="PF01497">
    <property type="entry name" value="Peripla_BP_2"/>
    <property type="match status" value="1"/>
</dbReference>
<evidence type="ECO:0000256" key="3">
    <source>
        <dbReference type="ARBA" id="ARBA00022729"/>
    </source>
</evidence>
<proteinExistence type="predicted"/>
<dbReference type="SUPFAM" id="SSF53807">
    <property type="entry name" value="Helical backbone' metal receptor"/>
    <property type="match status" value="1"/>
</dbReference>
<evidence type="ECO:0000256" key="4">
    <source>
        <dbReference type="SAM" id="MobiDB-lite"/>
    </source>
</evidence>
<feature type="region of interest" description="Disordered" evidence="4">
    <location>
        <begin position="39"/>
        <end position="60"/>
    </location>
</feature>
<dbReference type="InterPro" id="IPR002491">
    <property type="entry name" value="ABC_transptr_periplasmic_BD"/>
</dbReference>
<dbReference type="PANTHER" id="PTHR30532:SF1">
    <property type="entry name" value="IRON(3+)-HYDROXAMATE-BINDING PROTEIN FHUD"/>
    <property type="match status" value="1"/>
</dbReference>
<dbReference type="Gene3D" id="3.40.50.1980">
    <property type="entry name" value="Nitrogenase molybdenum iron protein domain"/>
    <property type="match status" value="2"/>
</dbReference>
<name>A0A830GDH1_9EURY</name>
<protein>
    <recommendedName>
        <fullName evidence="5">Fe/B12 periplasmic-binding domain-containing protein</fullName>
    </recommendedName>
</protein>
<evidence type="ECO:0000313" key="6">
    <source>
        <dbReference type="EMBL" id="GGN22161.1"/>
    </source>
</evidence>
<dbReference type="AlphaFoldDB" id="A0A830GDH1"/>
<dbReference type="PANTHER" id="PTHR30532">
    <property type="entry name" value="IRON III DICITRATE-BINDING PERIPLASMIC PROTEIN"/>
    <property type="match status" value="1"/>
</dbReference>
<organism evidence="6 7">
    <name type="scientific">Halarchaeum nitratireducens</name>
    <dbReference type="NCBI Taxonomy" id="489913"/>
    <lineage>
        <taxon>Archaea</taxon>
        <taxon>Methanobacteriati</taxon>
        <taxon>Methanobacteriota</taxon>
        <taxon>Stenosarchaea group</taxon>
        <taxon>Halobacteria</taxon>
        <taxon>Halobacteriales</taxon>
        <taxon>Halobacteriaceae</taxon>
    </lineage>
</organism>
<dbReference type="OrthoDB" id="304381at2157"/>
<gene>
    <name evidence="6" type="ORF">GCM10009021_24520</name>
</gene>
<feature type="compositionally biased region" description="Low complexity" evidence="4">
    <location>
        <begin position="39"/>
        <end position="55"/>
    </location>
</feature>
<dbReference type="PROSITE" id="PS50983">
    <property type="entry name" value="FE_B12_PBP"/>
    <property type="match status" value="1"/>
</dbReference>